<name>A0A916Z990_9SPHN</name>
<dbReference type="AlphaFoldDB" id="A0A916Z990"/>
<dbReference type="OrthoDB" id="7407973at2"/>
<reference evidence="1" key="1">
    <citation type="journal article" date="2014" name="Int. J. Syst. Evol. Microbiol.">
        <title>Complete genome sequence of Corynebacterium casei LMG S-19264T (=DSM 44701T), isolated from a smear-ripened cheese.</title>
        <authorList>
            <consortium name="US DOE Joint Genome Institute (JGI-PGF)"/>
            <person name="Walter F."/>
            <person name="Albersmeier A."/>
            <person name="Kalinowski J."/>
            <person name="Ruckert C."/>
        </authorList>
    </citation>
    <scope>NUCLEOTIDE SEQUENCE</scope>
    <source>
        <strain evidence="1">CGMCC 1.15360</strain>
    </source>
</reference>
<evidence type="ECO:0000313" key="1">
    <source>
        <dbReference type="EMBL" id="GGD82226.1"/>
    </source>
</evidence>
<gene>
    <name evidence="1" type="ORF">GCM10010990_35260</name>
</gene>
<accession>A0A916Z990</accession>
<protein>
    <submittedName>
        <fullName evidence="1">Uncharacterized protein</fullName>
    </submittedName>
</protein>
<sequence>MANEPNTVHRLLVSDKAFEIMIRSIADHSRATRKFANLRDVVMAVVDEDLPVRSNDIERYCDIGSMEGTIQVWLRLTGDAVNAFDTFRDKMCQAYKAPCSVRDAVCFACLVSVKT</sequence>
<keyword evidence="2" id="KW-1185">Reference proteome</keyword>
<organism evidence="1 2">
    <name type="scientific">Croceicoccus mobilis</name>
    <dbReference type="NCBI Taxonomy" id="1703339"/>
    <lineage>
        <taxon>Bacteria</taxon>
        <taxon>Pseudomonadati</taxon>
        <taxon>Pseudomonadota</taxon>
        <taxon>Alphaproteobacteria</taxon>
        <taxon>Sphingomonadales</taxon>
        <taxon>Erythrobacteraceae</taxon>
        <taxon>Croceicoccus</taxon>
    </lineage>
</organism>
<reference evidence="1" key="2">
    <citation type="submission" date="2020-09" db="EMBL/GenBank/DDBJ databases">
        <authorList>
            <person name="Sun Q."/>
            <person name="Zhou Y."/>
        </authorList>
    </citation>
    <scope>NUCLEOTIDE SEQUENCE</scope>
    <source>
        <strain evidence="1">CGMCC 1.15360</strain>
    </source>
</reference>
<comment type="caution">
    <text evidence="1">The sequence shown here is derived from an EMBL/GenBank/DDBJ whole genome shotgun (WGS) entry which is preliminary data.</text>
</comment>
<dbReference type="Proteomes" id="UP000612349">
    <property type="component" value="Unassembled WGS sequence"/>
</dbReference>
<dbReference type="EMBL" id="BMIP01000011">
    <property type="protein sequence ID" value="GGD82226.1"/>
    <property type="molecule type" value="Genomic_DNA"/>
</dbReference>
<proteinExistence type="predicted"/>
<evidence type="ECO:0000313" key="2">
    <source>
        <dbReference type="Proteomes" id="UP000612349"/>
    </source>
</evidence>